<evidence type="ECO:0000313" key="1">
    <source>
        <dbReference type="EMBL" id="CAA0812272.1"/>
    </source>
</evidence>
<comment type="caution">
    <text evidence="1">The sequence shown here is derived from an EMBL/GenBank/DDBJ whole genome shotgun (WGS) entry which is preliminary data.</text>
</comment>
<accession>A0A9N7R3T8</accession>
<name>A0A9N7R3T8_STRHE</name>
<protein>
    <submittedName>
        <fullName evidence="1">Uncharacterized protein</fullName>
    </submittedName>
</protein>
<proteinExistence type="predicted"/>
<reference evidence="1" key="1">
    <citation type="submission" date="2019-12" db="EMBL/GenBank/DDBJ databases">
        <authorList>
            <person name="Scholes J."/>
        </authorList>
    </citation>
    <scope>NUCLEOTIDE SEQUENCE</scope>
</reference>
<organism evidence="1 2">
    <name type="scientific">Striga hermonthica</name>
    <name type="common">Purple witchweed</name>
    <name type="synonym">Buchnera hermonthica</name>
    <dbReference type="NCBI Taxonomy" id="68872"/>
    <lineage>
        <taxon>Eukaryota</taxon>
        <taxon>Viridiplantae</taxon>
        <taxon>Streptophyta</taxon>
        <taxon>Embryophyta</taxon>
        <taxon>Tracheophyta</taxon>
        <taxon>Spermatophyta</taxon>
        <taxon>Magnoliopsida</taxon>
        <taxon>eudicotyledons</taxon>
        <taxon>Gunneridae</taxon>
        <taxon>Pentapetalae</taxon>
        <taxon>asterids</taxon>
        <taxon>lamiids</taxon>
        <taxon>Lamiales</taxon>
        <taxon>Orobanchaceae</taxon>
        <taxon>Buchnereae</taxon>
        <taxon>Striga</taxon>
    </lineage>
</organism>
<dbReference type="EMBL" id="CACSLK010009942">
    <property type="protein sequence ID" value="CAA0812272.1"/>
    <property type="molecule type" value="Genomic_DNA"/>
</dbReference>
<evidence type="ECO:0000313" key="2">
    <source>
        <dbReference type="Proteomes" id="UP001153555"/>
    </source>
</evidence>
<feature type="non-terminal residue" evidence="1">
    <location>
        <position position="87"/>
    </location>
</feature>
<gene>
    <name evidence="1" type="ORF">SHERM_13019</name>
</gene>
<dbReference type="AlphaFoldDB" id="A0A9N7R3T8"/>
<sequence length="87" mass="9363">LSLGTRTPESDVADLFHAVAKFFGGPEVDPNNLASGPIMRGLPNNLASGFIIRGLPRFGSHVFLRSAASKHIFEAEALHLLNHLKTT</sequence>
<keyword evidence="2" id="KW-1185">Reference proteome</keyword>
<feature type="non-terminal residue" evidence="1">
    <location>
        <position position="1"/>
    </location>
</feature>
<dbReference type="Proteomes" id="UP001153555">
    <property type="component" value="Unassembled WGS sequence"/>
</dbReference>